<dbReference type="Proteomes" id="UP000800200">
    <property type="component" value="Unassembled WGS sequence"/>
</dbReference>
<dbReference type="Pfam" id="PF03851">
    <property type="entry name" value="UvdE"/>
    <property type="match status" value="1"/>
</dbReference>
<evidence type="ECO:0000313" key="5">
    <source>
        <dbReference type="Proteomes" id="UP000800200"/>
    </source>
</evidence>
<protein>
    <submittedName>
        <fullName evidence="4">UvdE-domain-containing protein</fullName>
    </submittedName>
</protein>
<dbReference type="AlphaFoldDB" id="A0A6A6EL36"/>
<name>A0A6A6EL36_9PEZI</name>
<keyword evidence="1" id="KW-0227">DNA damage</keyword>
<feature type="compositionally biased region" description="Low complexity" evidence="3">
    <location>
        <begin position="8"/>
        <end position="20"/>
    </location>
</feature>
<dbReference type="GO" id="GO:0005739">
    <property type="term" value="C:mitochondrion"/>
    <property type="evidence" value="ECO:0007669"/>
    <property type="project" value="TreeGrafter"/>
</dbReference>
<dbReference type="Gene3D" id="3.20.20.150">
    <property type="entry name" value="Divalent-metal-dependent TIM barrel enzymes"/>
    <property type="match status" value="1"/>
</dbReference>
<dbReference type="GO" id="GO:0004519">
    <property type="term" value="F:endonuclease activity"/>
    <property type="evidence" value="ECO:0007669"/>
    <property type="project" value="InterPro"/>
</dbReference>
<evidence type="ECO:0000256" key="2">
    <source>
        <dbReference type="ARBA" id="ARBA00023204"/>
    </source>
</evidence>
<gene>
    <name evidence="4" type="ORF">K469DRAFT_697849</name>
</gene>
<dbReference type="OrthoDB" id="541883at2759"/>
<keyword evidence="5" id="KW-1185">Reference proteome</keyword>
<feature type="region of interest" description="Disordered" evidence="3">
    <location>
        <begin position="144"/>
        <end position="172"/>
    </location>
</feature>
<accession>A0A6A6EL36</accession>
<dbReference type="GO" id="GO:0043504">
    <property type="term" value="P:mitochondrial DNA repair"/>
    <property type="evidence" value="ECO:0007669"/>
    <property type="project" value="TreeGrafter"/>
</dbReference>
<sequence length="336" mass="36057">MAKRKRSAAAAASSSVAESSLTDLPRNSRKAVPLPQNVARQESKPLRCQPLQRACGVNSARTNPNASPDVLDGITALRPSPDGGERVGGSGGSASAYPDAYATTEAIAAHSPADAIEHGHDGQQHGSTIGDCARIFPGFAKDAVEPAPGLATDDQLAQDPSKNKRQKGRSMHAVAAVEEDVGVMVNPETDEGRNAENEDEEEVKEALTRPPPVNSICLYHGKGKELELANARDVIKTLRWNDKDGTKFMRLSSEMFPFASHDEYGYKFASFAADTLREVGKVVAELVHRVTTQPGQFTQLGSPRIQVINASIRDLAYHDEMLSLLKLPANKIVAQS</sequence>
<dbReference type="PANTHER" id="PTHR31290">
    <property type="entry name" value="UV-DAMAGE ENDONUCLEASE"/>
    <property type="match status" value="1"/>
</dbReference>
<evidence type="ECO:0000256" key="3">
    <source>
        <dbReference type="SAM" id="MobiDB-lite"/>
    </source>
</evidence>
<feature type="region of interest" description="Disordered" evidence="3">
    <location>
        <begin position="1"/>
        <end position="45"/>
    </location>
</feature>
<keyword evidence="2" id="KW-0234">DNA repair</keyword>
<feature type="region of interest" description="Disordered" evidence="3">
    <location>
        <begin position="186"/>
        <end position="207"/>
    </location>
</feature>
<dbReference type="GO" id="GO:0009411">
    <property type="term" value="P:response to UV"/>
    <property type="evidence" value="ECO:0007669"/>
    <property type="project" value="InterPro"/>
</dbReference>
<reference evidence="4" key="1">
    <citation type="journal article" date="2020" name="Stud. Mycol.">
        <title>101 Dothideomycetes genomes: a test case for predicting lifestyles and emergence of pathogens.</title>
        <authorList>
            <person name="Haridas S."/>
            <person name="Albert R."/>
            <person name="Binder M."/>
            <person name="Bloem J."/>
            <person name="Labutti K."/>
            <person name="Salamov A."/>
            <person name="Andreopoulos B."/>
            <person name="Baker S."/>
            <person name="Barry K."/>
            <person name="Bills G."/>
            <person name="Bluhm B."/>
            <person name="Cannon C."/>
            <person name="Castanera R."/>
            <person name="Culley D."/>
            <person name="Daum C."/>
            <person name="Ezra D."/>
            <person name="Gonzalez J."/>
            <person name="Henrissat B."/>
            <person name="Kuo A."/>
            <person name="Liang C."/>
            <person name="Lipzen A."/>
            <person name="Lutzoni F."/>
            <person name="Magnuson J."/>
            <person name="Mondo S."/>
            <person name="Nolan M."/>
            <person name="Ohm R."/>
            <person name="Pangilinan J."/>
            <person name="Park H.-J."/>
            <person name="Ramirez L."/>
            <person name="Alfaro M."/>
            <person name="Sun H."/>
            <person name="Tritt A."/>
            <person name="Yoshinaga Y."/>
            <person name="Zwiers L.-H."/>
            <person name="Turgeon B."/>
            <person name="Goodwin S."/>
            <person name="Spatafora J."/>
            <person name="Crous P."/>
            <person name="Grigoriev I."/>
        </authorList>
    </citation>
    <scope>NUCLEOTIDE SEQUENCE</scope>
    <source>
        <strain evidence="4">CBS 207.26</strain>
    </source>
</reference>
<dbReference type="InterPro" id="IPR004601">
    <property type="entry name" value="UvdE"/>
</dbReference>
<evidence type="ECO:0000256" key="1">
    <source>
        <dbReference type="ARBA" id="ARBA00022763"/>
    </source>
</evidence>
<dbReference type="GO" id="GO:0005634">
    <property type="term" value="C:nucleus"/>
    <property type="evidence" value="ECO:0007669"/>
    <property type="project" value="TreeGrafter"/>
</dbReference>
<evidence type="ECO:0000313" key="4">
    <source>
        <dbReference type="EMBL" id="KAF2190606.1"/>
    </source>
</evidence>
<organism evidence="4 5">
    <name type="scientific">Zopfia rhizophila CBS 207.26</name>
    <dbReference type="NCBI Taxonomy" id="1314779"/>
    <lineage>
        <taxon>Eukaryota</taxon>
        <taxon>Fungi</taxon>
        <taxon>Dikarya</taxon>
        <taxon>Ascomycota</taxon>
        <taxon>Pezizomycotina</taxon>
        <taxon>Dothideomycetes</taxon>
        <taxon>Dothideomycetes incertae sedis</taxon>
        <taxon>Zopfiaceae</taxon>
        <taxon>Zopfia</taxon>
    </lineage>
</organism>
<dbReference type="EMBL" id="ML994618">
    <property type="protein sequence ID" value="KAF2190606.1"/>
    <property type="molecule type" value="Genomic_DNA"/>
</dbReference>
<dbReference type="PANTHER" id="PTHR31290:SF5">
    <property type="entry name" value="UV-DAMAGE ENDONUCLEASE"/>
    <property type="match status" value="1"/>
</dbReference>
<dbReference type="NCBIfam" id="TIGR00629">
    <property type="entry name" value="uvde"/>
    <property type="match status" value="1"/>
</dbReference>
<dbReference type="GO" id="GO:0006289">
    <property type="term" value="P:nucleotide-excision repair"/>
    <property type="evidence" value="ECO:0007669"/>
    <property type="project" value="InterPro"/>
</dbReference>
<proteinExistence type="predicted"/>